<dbReference type="InterPro" id="IPR011333">
    <property type="entry name" value="SKP1/BTB/POZ_sf"/>
</dbReference>
<dbReference type="AlphaFoldDB" id="A0ABC9BQW7"/>
<dbReference type="InterPro" id="IPR056423">
    <property type="entry name" value="BACK_BPM_SPOP"/>
</dbReference>
<dbReference type="PANTHER" id="PTHR26379">
    <property type="entry name" value="BTB/POZ AND MATH DOMAIN-CONTAINING PROTEIN 1"/>
    <property type="match status" value="1"/>
</dbReference>
<evidence type="ECO:0000313" key="4">
    <source>
        <dbReference type="EMBL" id="CAL5005163.1"/>
    </source>
</evidence>
<comment type="similarity">
    <text evidence="2">Belongs to the Tdpoz family.</text>
</comment>
<dbReference type="SUPFAM" id="SSF54695">
    <property type="entry name" value="POZ domain"/>
    <property type="match status" value="1"/>
</dbReference>
<dbReference type="PANTHER" id="PTHR26379:SF187">
    <property type="entry name" value="OS07G0655300 PROTEIN"/>
    <property type="match status" value="1"/>
</dbReference>
<dbReference type="Gene3D" id="1.25.40.420">
    <property type="match status" value="1"/>
</dbReference>
<reference evidence="4 5" key="2">
    <citation type="submission" date="2024-10" db="EMBL/GenBank/DDBJ databases">
        <authorList>
            <person name="Ryan C."/>
        </authorList>
    </citation>
    <scope>NUCLEOTIDE SEQUENCE [LARGE SCALE GENOMIC DNA]</scope>
</reference>
<sequence length="238" mass="25633">MESGFIELKLDCSEETQNGHAAGRHIHLRSGSKAEQELSINCDLLRRQCSLGDGADVSFLVGGHKFHAHRAVLAAGSPAFRDLLFGPTAAAASMDGIRVEGVKPETFRILLQYMYAGALPGGNEIAGAPTAEMLRNLVAAADACGMERLKLACAQKLSERVSAETVAATLCLAETHDCPELRKKCMDFLAEEENLCSAALSEGYVQLMQSFPSVLDELRARLCSGLQSSDYKDFCSLF</sequence>
<dbReference type="EMBL" id="OZ075137">
    <property type="protein sequence ID" value="CAL5005163.1"/>
    <property type="molecule type" value="Genomic_DNA"/>
</dbReference>
<proteinExistence type="inferred from homology"/>
<organism evidence="4 5">
    <name type="scientific">Urochloa decumbens</name>
    <dbReference type="NCBI Taxonomy" id="240449"/>
    <lineage>
        <taxon>Eukaryota</taxon>
        <taxon>Viridiplantae</taxon>
        <taxon>Streptophyta</taxon>
        <taxon>Embryophyta</taxon>
        <taxon>Tracheophyta</taxon>
        <taxon>Spermatophyta</taxon>
        <taxon>Magnoliopsida</taxon>
        <taxon>Liliopsida</taxon>
        <taxon>Poales</taxon>
        <taxon>Poaceae</taxon>
        <taxon>PACMAD clade</taxon>
        <taxon>Panicoideae</taxon>
        <taxon>Panicodae</taxon>
        <taxon>Paniceae</taxon>
        <taxon>Melinidinae</taxon>
        <taxon>Urochloa</taxon>
    </lineage>
</organism>
<dbReference type="Gene3D" id="3.30.710.10">
    <property type="entry name" value="Potassium Channel Kv1.1, Chain A"/>
    <property type="match status" value="1"/>
</dbReference>
<evidence type="ECO:0000256" key="1">
    <source>
        <dbReference type="ARBA" id="ARBA00004906"/>
    </source>
</evidence>
<name>A0ABC9BQW7_9POAL</name>
<dbReference type="PROSITE" id="PS50097">
    <property type="entry name" value="BTB"/>
    <property type="match status" value="1"/>
</dbReference>
<dbReference type="InterPro" id="IPR000210">
    <property type="entry name" value="BTB/POZ_dom"/>
</dbReference>
<evidence type="ECO:0000259" key="3">
    <source>
        <dbReference type="PROSITE" id="PS50097"/>
    </source>
</evidence>
<dbReference type="SMART" id="SM00225">
    <property type="entry name" value="BTB"/>
    <property type="match status" value="1"/>
</dbReference>
<reference evidence="5" key="1">
    <citation type="submission" date="2024-06" db="EMBL/GenBank/DDBJ databases">
        <authorList>
            <person name="Ryan C."/>
        </authorList>
    </citation>
    <scope>NUCLEOTIDE SEQUENCE [LARGE SCALE GENOMIC DNA]</scope>
</reference>
<dbReference type="Pfam" id="PF00651">
    <property type="entry name" value="BTB"/>
    <property type="match status" value="1"/>
</dbReference>
<protein>
    <recommendedName>
        <fullName evidence="3">BTB domain-containing protein</fullName>
    </recommendedName>
</protein>
<accession>A0ABC9BQW7</accession>
<keyword evidence="5" id="KW-1185">Reference proteome</keyword>
<evidence type="ECO:0000313" key="5">
    <source>
        <dbReference type="Proteomes" id="UP001497457"/>
    </source>
</evidence>
<dbReference type="Pfam" id="PF24570">
    <property type="entry name" value="BACK_BPM_SPOP"/>
    <property type="match status" value="1"/>
</dbReference>
<feature type="domain" description="BTB" evidence="3">
    <location>
        <begin position="55"/>
        <end position="123"/>
    </location>
</feature>
<dbReference type="InterPro" id="IPR045005">
    <property type="entry name" value="BPM1-6"/>
</dbReference>
<dbReference type="Proteomes" id="UP001497457">
    <property type="component" value="Chromosome 27b"/>
</dbReference>
<evidence type="ECO:0000256" key="2">
    <source>
        <dbReference type="ARBA" id="ARBA00010846"/>
    </source>
</evidence>
<gene>
    <name evidence="4" type="ORF">URODEC1_LOCUS67295</name>
</gene>
<comment type="pathway">
    <text evidence="1">Protein modification; protein ubiquitination.</text>
</comment>